<evidence type="ECO:0000256" key="2">
    <source>
        <dbReference type="ARBA" id="ARBA00022475"/>
    </source>
</evidence>
<dbReference type="EMBL" id="RJVI01000002">
    <property type="protein sequence ID" value="ROR32393.1"/>
    <property type="molecule type" value="Genomic_DNA"/>
</dbReference>
<gene>
    <name evidence="11" type="ORF">EDC57_1593</name>
</gene>
<reference evidence="11 12" key="1">
    <citation type="submission" date="2018-11" db="EMBL/GenBank/DDBJ databases">
        <title>Genomic Encyclopedia of Type Strains, Phase IV (KMG-IV): sequencing the most valuable type-strain genomes for metagenomic binning, comparative biology and taxonomic classification.</title>
        <authorList>
            <person name="Goeker M."/>
        </authorList>
    </citation>
    <scope>NUCLEOTIDE SEQUENCE [LARGE SCALE GENOMIC DNA]</scope>
    <source>
        <strain evidence="11 12">DSM 100275</strain>
    </source>
</reference>
<keyword evidence="12" id="KW-1185">Reference proteome</keyword>
<feature type="transmembrane region" description="Helical" evidence="9">
    <location>
        <begin position="282"/>
        <end position="303"/>
    </location>
</feature>
<dbReference type="Pfam" id="PF13231">
    <property type="entry name" value="PMT_2"/>
    <property type="match status" value="1"/>
</dbReference>
<organism evidence="11 12">
    <name type="scientific">Inmirania thermothiophila</name>
    <dbReference type="NCBI Taxonomy" id="1750597"/>
    <lineage>
        <taxon>Bacteria</taxon>
        <taxon>Pseudomonadati</taxon>
        <taxon>Pseudomonadota</taxon>
        <taxon>Gammaproteobacteria</taxon>
        <taxon>Chromatiales</taxon>
        <taxon>Ectothiorhodospiraceae</taxon>
        <taxon>Inmirania</taxon>
    </lineage>
</organism>
<evidence type="ECO:0000256" key="3">
    <source>
        <dbReference type="ARBA" id="ARBA00022676"/>
    </source>
</evidence>
<comment type="caution">
    <text evidence="11">The sequence shown here is derived from an EMBL/GenBank/DDBJ whole genome shotgun (WGS) entry which is preliminary data.</text>
</comment>
<dbReference type="OrthoDB" id="9775035at2"/>
<feature type="transmembrane region" description="Helical" evidence="9">
    <location>
        <begin position="403"/>
        <end position="422"/>
    </location>
</feature>
<keyword evidence="3" id="KW-0328">Glycosyltransferase</keyword>
<proteinExistence type="predicted"/>
<sequence length="588" mass="63440">MLHRPVHLPAESRPYPRQPRAAAGLRRNPWAAHGWLAGWALLVATTLVLRQPVPIDETRYLAVAWEMWQRGDFLVPHLNGHPYAHKPPLLFWLFHLGWALFGVNAWWPRLVPPLLALAALWVTRRIAGRLWPDGEAALLAPWVLLGCLFWAAYMPATLFDLPLTAAVTTAIYGLVLAATGAPRRGWAVTAGGLAAGLLFKGPVALLPVASVALAGPWWSGEVRRAPRRWYGGFALAVLAGLAALAAWALPAAWAGGPGYADDLLWRQTADRVVESFAHRRPWWWYLPLLPVLLFPWSLWPPAWRGLGRWLRSTEPGLRMALVWVVPPLLVLSAASGKQAHYLLPLFPGAALAGARLAAESAAGRGGRARALGAVVPMAAAAAVLPGLPLLAERWLHRPVDGGWVLWSSLLVAAGGLILRTAVRGGARANVIALSLGGQVTALALTGMVLQMLAPFFDPAPMARRVAPLVAAGTPVAWVGGYHGQLHFAGRIRRPLDEVDRGGTAAWARAHPDGYVVRREENPPQGGAVRPVFVQPYRDGWLVLWRAAHERPPPERRGKHAPRGGGSPMSAPSLTLLVGRPALDLNGGA</sequence>
<keyword evidence="2" id="KW-1003">Cell membrane</keyword>
<feature type="transmembrane region" description="Helical" evidence="9">
    <location>
        <begin position="30"/>
        <end position="49"/>
    </location>
</feature>
<feature type="transmembrane region" description="Helical" evidence="9">
    <location>
        <begin position="229"/>
        <end position="249"/>
    </location>
</feature>
<dbReference type="GO" id="GO:0010041">
    <property type="term" value="P:response to iron(III) ion"/>
    <property type="evidence" value="ECO:0007669"/>
    <property type="project" value="TreeGrafter"/>
</dbReference>
<feature type="transmembrane region" description="Helical" evidence="9">
    <location>
        <begin position="161"/>
        <end position="181"/>
    </location>
</feature>
<dbReference type="InterPro" id="IPR038731">
    <property type="entry name" value="RgtA/B/C-like"/>
</dbReference>
<feature type="transmembrane region" description="Helical" evidence="9">
    <location>
        <begin position="193"/>
        <end position="217"/>
    </location>
</feature>
<feature type="region of interest" description="Disordered" evidence="8">
    <location>
        <begin position="548"/>
        <end position="576"/>
    </location>
</feature>
<protein>
    <submittedName>
        <fullName evidence="11">4-amino-4-deoxy-L-arabinose transferase-like glycosyltransferase</fullName>
    </submittedName>
</protein>
<dbReference type="GO" id="GO:0005886">
    <property type="term" value="C:plasma membrane"/>
    <property type="evidence" value="ECO:0007669"/>
    <property type="project" value="UniProtKB-SubCell"/>
</dbReference>
<evidence type="ECO:0000256" key="7">
    <source>
        <dbReference type="ARBA" id="ARBA00023136"/>
    </source>
</evidence>
<comment type="subcellular location">
    <subcellularLocation>
        <location evidence="1">Cell membrane</location>
        <topology evidence="1">Multi-pass membrane protein</topology>
    </subcellularLocation>
</comment>
<dbReference type="GO" id="GO:0016763">
    <property type="term" value="F:pentosyltransferase activity"/>
    <property type="evidence" value="ECO:0007669"/>
    <property type="project" value="TreeGrafter"/>
</dbReference>
<keyword evidence="5 9" id="KW-0812">Transmembrane</keyword>
<evidence type="ECO:0000256" key="4">
    <source>
        <dbReference type="ARBA" id="ARBA00022679"/>
    </source>
</evidence>
<dbReference type="PANTHER" id="PTHR33908">
    <property type="entry name" value="MANNOSYLTRANSFERASE YKCB-RELATED"/>
    <property type="match status" value="1"/>
</dbReference>
<evidence type="ECO:0000256" key="5">
    <source>
        <dbReference type="ARBA" id="ARBA00022692"/>
    </source>
</evidence>
<feature type="transmembrane region" description="Helical" evidence="9">
    <location>
        <begin position="136"/>
        <end position="154"/>
    </location>
</feature>
<feature type="transmembrane region" description="Helical" evidence="9">
    <location>
        <begin position="370"/>
        <end position="391"/>
    </location>
</feature>
<dbReference type="AlphaFoldDB" id="A0A3N1Y0M6"/>
<dbReference type="RefSeq" id="WP_123401337.1">
    <property type="nucleotide sequence ID" value="NZ_RJVI01000002.1"/>
</dbReference>
<evidence type="ECO:0000313" key="12">
    <source>
        <dbReference type="Proteomes" id="UP000276634"/>
    </source>
</evidence>
<keyword evidence="6 9" id="KW-1133">Transmembrane helix</keyword>
<evidence type="ECO:0000256" key="1">
    <source>
        <dbReference type="ARBA" id="ARBA00004651"/>
    </source>
</evidence>
<keyword evidence="4 11" id="KW-0808">Transferase</keyword>
<evidence type="ECO:0000259" key="10">
    <source>
        <dbReference type="Pfam" id="PF13231"/>
    </source>
</evidence>
<evidence type="ECO:0000313" key="11">
    <source>
        <dbReference type="EMBL" id="ROR32393.1"/>
    </source>
</evidence>
<dbReference type="PANTHER" id="PTHR33908:SF3">
    <property type="entry name" value="UNDECAPRENYL PHOSPHATE-ALPHA-4-AMINO-4-DEOXY-L-ARABINOSE ARABINOSYL TRANSFERASE"/>
    <property type="match status" value="1"/>
</dbReference>
<feature type="transmembrane region" description="Helical" evidence="9">
    <location>
        <begin position="429"/>
        <end position="453"/>
    </location>
</feature>
<keyword evidence="7 9" id="KW-0472">Membrane</keyword>
<feature type="domain" description="Glycosyltransferase RgtA/B/C/D-like" evidence="10">
    <location>
        <begin position="85"/>
        <end position="216"/>
    </location>
</feature>
<evidence type="ECO:0000256" key="8">
    <source>
        <dbReference type="SAM" id="MobiDB-lite"/>
    </source>
</evidence>
<evidence type="ECO:0000256" key="9">
    <source>
        <dbReference type="SAM" id="Phobius"/>
    </source>
</evidence>
<dbReference type="Proteomes" id="UP000276634">
    <property type="component" value="Unassembled WGS sequence"/>
</dbReference>
<evidence type="ECO:0000256" key="6">
    <source>
        <dbReference type="ARBA" id="ARBA00022989"/>
    </source>
</evidence>
<dbReference type="InterPro" id="IPR050297">
    <property type="entry name" value="LipidA_mod_glycosyltrf_83"/>
</dbReference>
<dbReference type="GO" id="GO:0009103">
    <property type="term" value="P:lipopolysaccharide biosynthetic process"/>
    <property type="evidence" value="ECO:0007669"/>
    <property type="project" value="TreeGrafter"/>
</dbReference>
<name>A0A3N1Y0M6_9GAMM</name>
<accession>A0A3N1Y0M6</accession>
<feature type="transmembrane region" description="Helical" evidence="9">
    <location>
        <begin position="89"/>
        <end position="107"/>
    </location>
</feature>